<evidence type="ECO:0000313" key="3">
    <source>
        <dbReference type="Proteomes" id="UP000510938"/>
    </source>
</evidence>
<dbReference type="RefSeq" id="WP_180843780.1">
    <property type="nucleotide sequence ID" value="NZ_CP046639.1"/>
</dbReference>
<sequence>MHTPRIFTTPGMSGYAYSGLSSREYKDSLCRAITTGLIPYDEFLKVLRECVLELSSTLNELRGLDGAFEANVHRVEILQRDINAEIATGAEPTGRVLHGMMHKLYDVLYDCVTAQCNQDVTRFIDSRFIRHGAHLQIAKACGVLVNSIIIVNCCAKTFAGESYTVGNEEDKNNAFKTGIALSAYVHTEFSAASRCLNPSAGPEETKRRKAILRVLRHNIELCNKVAELVDPNMLRCFRDRTGGCVDSLLAAVRSSSAECKEMVCNNESVQRRLAIARKALLGFRYYFRVYSKSPGFAHDFRLFKKGKYTVALVHMMGSLFSMYRGYASTGNTEHASAAIIEHCLKILLTLPSTRRSLGAYYIRKAYVDMCSVYEEIEQHLRPELLLNPGAEVKLRDSALRYLSEMMKIWEKEYGRYFNAVEQTGGSPSQPSTSGMGSTSAGMGGPQASYVPPHDQGIMPYLWDQPSTSWDQLSTSGLGSTRAGMGRSQAPHMPPQDQGTMPHAYAQPSTSYAHPSTLWDQPSTSGLGSTSAGLGQQAPYIPPHDSGIMFHAYAQPSTSYAHPSTSWDQPSTSGLGSTSAGLGQQAPYIPPHDPGIMFHAYAQPSTSYAHPSTSWDQPSTSGLGSTDAGQGAQLVPPPPHIPLRVLENVPYPSSQPSTSGLGSTSAGMGSQQAPYVPPRDPMVMSYSCDQPSTSGMGDASSELEEAQVSSHRSRTPSDDSEPPSKRARSA</sequence>
<feature type="region of interest" description="Disordered" evidence="1">
    <location>
        <begin position="606"/>
        <end position="729"/>
    </location>
</feature>
<evidence type="ECO:0000256" key="1">
    <source>
        <dbReference type="SAM" id="MobiDB-lite"/>
    </source>
</evidence>
<gene>
    <name evidence="2" type="ORF">O998_01810</name>
</gene>
<feature type="compositionally biased region" description="Low complexity" evidence="1">
    <location>
        <begin position="422"/>
        <end position="440"/>
    </location>
</feature>
<protein>
    <recommendedName>
        <fullName evidence="4">HGE-14 protein</fullName>
    </recommendedName>
</protein>
<feature type="compositionally biased region" description="Low complexity" evidence="1">
    <location>
        <begin position="570"/>
        <end position="582"/>
    </location>
</feature>
<name>A0A7H9DYE1_ANAPH</name>
<feature type="region of interest" description="Disordered" evidence="1">
    <location>
        <begin position="469"/>
        <end position="540"/>
    </location>
</feature>
<feature type="compositionally biased region" description="Polar residues" evidence="1">
    <location>
        <begin position="606"/>
        <end position="627"/>
    </location>
</feature>
<organism evidence="2 3">
    <name type="scientific">Anaplasma phagocytophilum str. Norway variant1</name>
    <dbReference type="NCBI Taxonomy" id="1392506"/>
    <lineage>
        <taxon>Bacteria</taxon>
        <taxon>Pseudomonadati</taxon>
        <taxon>Pseudomonadota</taxon>
        <taxon>Alphaproteobacteria</taxon>
        <taxon>Rickettsiales</taxon>
        <taxon>Anaplasmataceae</taxon>
        <taxon>Anaplasma</taxon>
        <taxon>phagocytophilum group</taxon>
    </lineage>
</organism>
<accession>A0A7H9DYE1</accession>
<feature type="compositionally biased region" description="Low complexity" evidence="1">
    <location>
        <begin position="522"/>
        <end position="534"/>
    </location>
</feature>
<feature type="region of interest" description="Disordered" evidence="1">
    <location>
        <begin position="558"/>
        <end position="592"/>
    </location>
</feature>
<evidence type="ECO:0000313" key="2">
    <source>
        <dbReference type="EMBL" id="QLL66592.1"/>
    </source>
</evidence>
<feature type="compositionally biased region" description="Polar residues" evidence="1">
    <location>
        <begin position="650"/>
        <end position="672"/>
    </location>
</feature>
<dbReference type="Proteomes" id="UP000510938">
    <property type="component" value="Chromosome"/>
</dbReference>
<dbReference type="AlphaFoldDB" id="A0A7H9DYE1"/>
<dbReference type="EMBL" id="CP046639">
    <property type="protein sequence ID" value="QLL66592.1"/>
    <property type="molecule type" value="Genomic_DNA"/>
</dbReference>
<feature type="compositionally biased region" description="Polar residues" evidence="1">
    <location>
        <begin position="469"/>
        <end position="478"/>
    </location>
</feature>
<feature type="compositionally biased region" description="Polar residues" evidence="1">
    <location>
        <begin position="506"/>
        <end position="521"/>
    </location>
</feature>
<reference evidence="2 3" key="1">
    <citation type="submission" date="2019-12" db="EMBL/GenBank/DDBJ databases">
        <title>A sheep strain of Anaplasma phagocytophilum contains multiple genomes.</title>
        <authorList>
            <person name="Barbet A.F."/>
            <person name="Crosby F.L."/>
            <person name="Eskeland S."/>
            <person name="Stuen S."/>
            <person name="Granquist E.G."/>
            <person name="Munderloh U.G."/>
        </authorList>
    </citation>
    <scope>NUCLEOTIDE SEQUENCE [LARGE SCALE GENOMIC DNA]</scope>
    <source>
        <strain evidence="2 3">Norway Variant 1</strain>
    </source>
</reference>
<evidence type="ECO:0008006" key="4">
    <source>
        <dbReference type="Google" id="ProtNLM"/>
    </source>
</evidence>
<proteinExistence type="predicted"/>
<feature type="compositionally biased region" description="Polar residues" evidence="1">
    <location>
        <begin position="558"/>
        <end position="569"/>
    </location>
</feature>
<dbReference type="NCBIfam" id="NF047348">
    <property type="entry name" value="HGE-14_Nterm"/>
    <property type="match status" value="1"/>
</dbReference>
<feature type="region of interest" description="Disordered" evidence="1">
    <location>
        <begin position="421"/>
        <end position="448"/>
    </location>
</feature>